<dbReference type="PANTHER" id="PTHR30504:SF3">
    <property type="entry name" value="GLUCANS BIOSYNTHESIS PROTEIN D"/>
    <property type="match status" value="1"/>
</dbReference>
<comment type="similarity">
    <text evidence="3">Belongs to the OpgD/OpgG family.</text>
</comment>
<evidence type="ECO:0000256" key="3">
    <source>
        <dbReference type="ARBA" id="ARBA00009284"/>
    </source>
</evidence>
<comment type="caution">
    <text evidence="7">The sequence shown here is derived from an EMBL/GenBank/DDBJ whole genome shotgun (WGS) entry which is preliminary data.</text>
</comment>
<protein>
    <submittedName>
        <fullName evidence="7">Glucans biosynthesis protein G</fullName>
    </submittedName>
</protein>
<keyword evidence="4" id="KW-0732">Signal</keyword>
<dbReference type="Gene3D" id="2.70.98.10">
    <property type="match status" value="1"/>
</dbReference>
<dbReference type="PANTHER" id="PTHR30504">
    <property type="entry name" value="GLUCANS BIOSYNTHESIS PROTEIN"/>
    <property type="match status" value="1"/>
</dbReference>
<dbReference type="GO" id="GO:0030246">
    <property type="term" value="F:carbohydrate binding"/>
    <property type="evidence" value="ECO:0007669"/>
    <property type="project" value="InterPro"/>
</dbReference>
<organism evidence="7 8">
    <name type="scientific">Brevifollis gellanilyticus</name>
    <dbReference type="NCBI Taxonomy" id="748831"/>
    <lineage>
        <taxon>Bacteria</taxon>
        <taxon>Pseudomonadati</taxon>
        <taxon>Verrucomicrobiota</taxon>
        <taxon>Verrucomicrobiia</taxon>
        <taxon>Verrucomicrobiales</taxon>
        <taxon>Verrucomicrobiaceae</taxon>
    </lineage>
</organism>
<dbReference type="EMBL" id="BKAG01000002">
    <property type="protein sequence ID" value="GEP41215.1"/>
    <property type="molecule type" value="Genomic_DNA"/>
</dbReference>
<evidence type="ECO:0000313" key="8">
    <source>
        <dbReference type="Proteomes" id="UP000321577"/>
    </source>
</evidence>
<dbReference type="InterPro" id="IPR011013">
    <property type="entry name" value="Gal_mutarotase_sf_dom"/>
</dbReference>
<dbReference type="UniPathway" id="UPA00637"/>
<keyword evidence="5" id="KW-0574">Periplasm</keyword>
<gene>
    <name evidence="7" type="primary">mdoG</name>
    <name evidence="7" type="ORF">BGE01nite_05060</name>
</gene>
<dbReference type="InterPro" id="IPR014718">
    <property type="entry name" value="GH-type_carb-bd"/>
</dbReference>
<dbReference type="Gene3D" id="2.60.40.10">
    <property type="entry name" value="Immunoglobulins"/>
    <property type="match status" value="1"/>
</dbReference>
<comment type="subcellular location">
    <subcellularLocation>
        <location evidence="1">Periplasm</location>
    </subcellularLocation>
</comment>
<dbReference type="InterPro" id="IPR014756">
    <property type="entry name" value="Ig_E-set"/>
</dbReference>
<dbReference type="AlphaFoldDB" id="A0A512M396"/>
<dbReference type="GO" id="GO:0051274">
    <property type="term" value="P:beta-glucan biosynthetic process"/>
    <property type="evidence" value="ECO:0007669"/>
    <property type="project" value="TreeGrafter"/>
</dbReference>
<sequence length="537" mass="61024">MVQIIAVRVDCLEAESILQPPEIPSPCMISPRLSASLALCLSALWQLPTTAQEITHEQVTDFASLEKLAAQLALKPYEAPNQKLDPFFEGLKYDGHRKIRFLREKALFADLGDVYRLEFFHPGWMFKKPVQFFSTGVDKSAGVPFDQKFFDYQDLPVPEKLTPPAGYAGFRVLAPDSMMKKPFEFMVFMGASYFRAVTTELGYGISARGVAVNTIGGKPEEFPDFTHFWFQPPKPGDKFFKILALLNGPSITGAYQFDVMPGKTTETLIKATLHLRNKVEMLGIAPFSSMFWFGENSHPKPYDFRPEVHDSDGLQIEIEGGPAIWRPLDVSRDLRLSILETDKLKGFGLAERDRDFNNFQDLEAVYHRRPAVWVEPRTGFGKGSVVLVELSTGEETWDNIVAMWKPAELPATPQEPLKVEYRLAWLEEHLPGLLGKVISTRRGFVMDSDDHLYVVDFSKGALAPDKPADWVPDIEVIISNGDAKVLDKRVMYNHETKGWRAFFKIDVPEKTNLIEMTCDLKDGDKAISERWMYQWRR</sequence>
<reference evidence="7 8" key="1">
    <citation type="submission" date="2019-07" db="EMBL/GenBank/DDBJ databases">
        <title>Whole genome shotgun sequence of Brevifollis gellanilyticus NBRC 108608.</title>
        <authorList>
            <person name="Hosoyama A."/>
            <person name="Uohara A."/>
            <person name="Ohji S."/>
            <person name="Ichikawa N."/>
        </authorList>
    </citation>
    <scope>NUCLEOTIDE SEQUENCE [LARGE SCALE GENOMIC DNA]</scope>
    <source>
        <strain evidence="7 8">NBRC 108608</strain>
    </source>
</reference>
<evidence type="ECO:0000256" key="5">
    <source>
        <dbReference type="ARBA" id="ARBA00022764"/>
    </source>
</evidence>
<dbReference type="InterPro" id="IPR013783">
    <property type="entry name" value="Ig-like_fold"/>
</dbReference>
<dbReference type="SUPFAM" id="SSF74650">
    <property type="entry name" value="Galactose mutarotase-like"/>
    <property type="match status" value="1"/>
</dbReference>
<evidence type="ECO:0000313" key="7">
    <source>
        <dbReference type="EMBL" id="GEP41215.1"/>
    </source>
</evidence>
<evidence type="ECO:0000256" key="2">
    <source>
        <dbReference type="ARBA" id="ARBA00005001"/>
    </source>
</evidence>
<evidence type="ECO:0000256" key="1">
    <source>
        <dbReference type="ARBA" id="ARBA00004418"/>
    </source>
</evidence>
<dbReference type="InterPro" id="IPR007444">
    <property type="entry name" value="Glucan_biosyn_MdoG_C"/>
</dbReference>
<proteinExistence type="inferred from homology"/>
<dbReference type="Proteomes" id="UP000321577">
    <property type="component" value="Unassembled WGS sequence"/>
</dbReference>
<evidence type="ECO:0000256" key="4">
    <source>
        <dbReference type="ARBA" id="ARBA00022729"/>
    </source>
</evidence>
<dbReference type="PIRSF" id="PIRSF006281">
    <property type="entry name" value="MdoG"/>
    <property type="match status" value="1"/>
</dbReference>
<keyword evidence="8" id="KW-1185">Reference proteome</keyword>
<dbReference type="InterPro" id="IPR014438">
    <property type="entry name" value="Glucan_biosyn_MdoG/MdoD"/>
</dbReference>
<dbReference type="GO" id="GO:0030288">
    <property type="term" value="C:outer membrane-bounded periplasmic space"/>
    <property type="evidence" value="ECO:0007669"/>
    <property type="project" value="TreeGrafter"/>
</dbReference>
<dbReference type="GO" id="GO:0003824">
    <property type="term" value="F:catalytic activity"/>
    <property type="evidence" value="ECO:0007669"/>
    <property type="project" value="InterPro"/>
</dbReference>
<comment type="pathway">
    <text evidence="2">Glycan metabolism; osmoregulated periplasmic glucan (OPG) biosynthesis.</text>
</comment>
<evidence type="ECO:0000259" key="6">
    <source>
        <dbReference type="Pfam" id="PF04349"/>
    </source>
</evidence>
<dbReference type="Pfam" id="PF04349">
    <property type="entry name" value="MdoG"/>
    <property type="match status" value="1"/>
</dbReference>
<dbReference type="SUPFAM" id="SSF81296">
    <property type="entry name" value="E set domains"/>
    <property type="match status" value="1"/>
</dbReference>
<feature type="domain" description="Glucan biosynthesis periplasmic MdoG C-terminal" evidence="6">
    <location>
        <begin position="61"/>
        <end position="535"/>
    </location>
</feature>
<name>A0A512M396_9BACT</name>
<accession>A0A512M396</accession>